<dbReference type="FunCoup" id="F4RCE4">
    <property type="interactions" value="287"/>
</dbReference>
<dbReference type="Pfam" id="PF21938">
    <property type="entry name" value="CAP_N"/>
    <property type="match status" value="1"/>
</dbReference>
<reference evidence="11" key="1">
    <citation type="journal article" date="2011" name="Proc. Natl. Acad. Sci. U.S.A.">
        <title>Obligate biotrophy features unraveled by the genomic analysis of rust fungi.</title>
        <authorList>
            <person name="Duplessis S."/>
            <person name="Cuomo C.A."/>
            <person name="Lin Y.-C."/>
            <person name="Aerts A."/>
            <person name="Tisserant E."/>
            <person name="Veneault-Fourrey C."/>
            <person name="Joly D.L."/>
            <person name="Hacquard S."/>
            <person name="Amselem J."/>
            <person name="Cantarel B.L."/>
            <person name="Chiu R."/>
            <person name="Coutinho P.M."/>
            <person name="Feau N."/>
            <person name="Field M."/>
            <person name="Frey P."/>
            <person name="Gelhaye E."/>
            <person name="Goldberg J."/>
            <person name="Grabherr M.G."/>
            <person name="Kodira C.D."/>
            <person name="Kohler A."/>
            <person name="Kuees U."/>
            <person name="Lindquist E.A."/>
            <person name="Lucas S.M."/>
            <person name="Mago R."/>
            <person name="Mauceli E."/>
            <person name="Morin E."/>
            <person name="Murat C."/>
            <person name="Pangilinan J.L."/>
            <person name="Park R."/>
            <person name="Pearson M."/>
            <person name="Quesneville H."/>
            <person name="Rouhier N."/>
            <person name="Sakthikumar S."/>
            <person name="Salamov A.A."/>
            <person name="Schmutz J."/>
            <person name="Selles B."/>
            <person name="Shapiro H."/>
            <person name="Tanguay P."/>
            <person name="Tuskan G.A."/>
            <person name="Henrissat B."/>
            <person name="Van de Peer Y."/>
            <person name="Rouze P."/>
            <person name="Ellis J.G."/>
            <person name="Dodds P.N."/>
            <person name="Schein J.E."/>
            <person name="Zhong S."/>
            <person name="Hamelin R.C."/>
            <person name="Grigoriev I.V."/>
            <person name="Szabo L.J."/>
            <person name="Martin F."/>
        </authorList>
    </citation>
    <scope>NUCLEOTIDE SEQUENCE [LARGE SCALE GENOMIC DNA]</scope>
    <source>
        <strain evidence="11">98AG31 / pathotype 3-4-7</strain>
    </source>
</reference>
<comment type="subcellular location">
    <subcellularLocation>
        <location evidence="1">Cell membrane</location>
        <topology evidence="1">Peripheral membrane protein</topology>
    </subcellularLocation>
</comment>
<evidence type="ECO:0000256" key="8">
    <source>
        <dbReference type="SAM" id="MobiDB-lite"/>
    </source>
</evidence>
<dbReference type="InterPro" id="IPR013992">
    <property type="entry name" value="Adenylate_cyclase-assoc_CAP_N"/>
</dbReference>
<dbReference type="GO" id="GO:0005886">
    <property type="term" value="C:plasma membrane"/>
    <property type="evidence" value="ECO:0007669"/>
    <property type="project" value="UniProtKB-SubCell"/>
</dbReference>
<feature type="region of interest" description="Disordered" evidence="8">
    <location>
        <begin position="46"/>
        <end position="70"/>
    </location>
</feature>
<evidence type="ECO:0000256" key="7">
    <source>
        <dbReference type="RuleBase" id="RU000647"/>
    </source>
</evidence>
<name>F4RCE4_MELLP</name>
<dbReference type="InterPro" id="IPR006599">
    <property type="entry name" value="CARP_motif"/>
</dbReference>
<dbReference type="Pfam" id="PF08603">
    <property type="entry name" value="CAP_C"/>
    <property type="match status" value="1"/>
</dbReference>
<evidence type="ECO:0000256" key="2">
    <source>
        <dbReference type="ARBA" id="ARBA00007659"/>
    </source>
</evidence>
<dbReference type="InterPro" id="IPR016098">
    <property type="entry name" value="CAP/MinC_C"/>
</dbReference>
<dbReference type="EMBL" id="GL883096">
    <property type="protein sequence ID" value="EGG09715.1"/>
    <property type="molecule type" value="Genomic_DNA"/>
</dbReference>
<dbReference type="VEuPathDB" id="FungiDB:MELLADRAFT_115627"/>
<gene>
    <name evidence="10" type="ORF">MELLADRAFT_115627</name>
</gene>
<dbReference type="InParanoid" id="F4RCE4"/>
<keyword evidence="3" id="KW-1003">Cell membrane</keyword>
<feature type="region of interest" description="Disordered" evidence="8">
    <location>
        <begin position="320"/>
        <end position="380"/>
    </location>
</feature>
<evidence type="ECO:0000313" key="10">
    <source>
        <dbReference type="EMBL" id="EGG09715.1"/>
    </source>
</evidence>
<sequence length="531" mass="56161">MANGIPTQGVGSLFTLIKRLEAATSRLEDIAVAQTSVGTPALLNEGFSTHASPSNVPGVSSGSASNPEAMETPPSIKAFDELLSGSLARYLTLSKDVGGPAQEQANHVEQAFMAQREFLLVASACQKPSIDALMELLQPTSDPLNKVVEVKDAQRAEKRLFNGLTAVAEGIPGLGWVAVETKPGPMVSDAKDSAQFWVNRVVKDNKDSDPQLADWAKSFIVVLEDLRKYIMQYHTTCLVWNPKGEDATSFAKRMSPAGSPSASTPRAPTGAPSAPTPPRPGPPPPGPPPPPPMPSMNQASGAAGGMDAVFAALNKGENITSGLKRVDPSQMTHKNPTLRTSSATGPSGGLTSPQGSIKRPTKPPKPQSFQKRPPKTQLDGNKWAIEYHENQSSIVIENTEINQIVNIFGCKNSTISIKGKVNAITLVSCTKTSVLLESVVSSLSITSSPSFTVQVLGKVPTVMVDATDGGQIYLSKESLDVEIVTAKTSALNVSLPSEEEEGEFVERAMPEQLKTVVVNGKLVTSVLEHSG</sequence>
<evidence type="ECO:0000256" key="6">
    <source>
        <dbReference type="ARBA" id="ARBA00072052"/>
    </source>
</evidence>
<evidence type="ECO:0000256" key="5">
    <source>
        <dbReference type="ARBA" id="ARBA00054756"/>
    </source>
</evidence>
<dbReference type="Proteomes" id="UP000001072">
    <property type="component" value="Unassembled WGS sequence"/>
</dbReference>
<feature type="domain" description="C-CAP/cofactor C-like" evidence="9">
    <location>
        <begin position="373"/>
        <end position="509"/>
    </location>
</feature>
<dbReference type="Gene3D" id="1.25.40.330">
    <property type="entry name" value="Adenylate cyclase-associated CAP, N-terminal domain"/>
    <property type="match status" value="1"/>
</dbReference>
<evidence type="ECO:0000256" key="4">
    <source>
        <dbReference type="ARBA" id="ARBA00023136"/>
    </source>
</evidence>
<dbReference type="PANTHER" id="PTHR10652">
    <property type="entry name" value="ADENYLYL CYCLASE-ASSOCIATED PROTEIN"/>
    <property type="match status" value="1"/>
</dbReference>
<dbReference type="STRING" id="747676.F4RCE4"/>
<dbReference type="GO" id="GO:0007015">
    <property type="term" value="P:actin filament organization"/>
    <property type="evidence" value="ECO:0007669"/>
    <property type="project" value="TreeGrafter"/>
</dbReference>
<accession>F4RCE4</accession>
<dbReference type="GO" id="GO:0003779">
    <property type="term" value="F:actin binding"/>
    <property type="evidence" value="ECO:0007669"/>
    <property type="project" value="InterPro"/>
</dbReference>
<proteinExistence type="inferred from homology"/>
<dbReference type="GO" id="GO:0019933">
    <property type="term" value="P:cAMP-mediated signaling"/>
    <property type="evidence" value="ECO:0007669"/>
    <property type="project" value="TreeGrafter"/>
</dbReference>
<dbReference type="InterPro" id="IPR018106">
    <property type="entry name" value="CAP_CS_N"/>
</dbReference>
<dbReference type="InterPro" id="IPR053950">
    <property type="entry name" value="CAP_N"/>
</dbReference>
<dbReference type="RefSeq" id="XP_007406769.1">
    <property type="nucleotide sequence ID" value="XM_007406707.1"/>
</dbReference>
<dbReference type="InterPro" id="IPR001837">
    <property type="entry name" value="Adenylate_cyclase-assoc_CAP"/>
</dbReference>
<evidence type="ECO:0000313" key="11">
    <source>
        <dbReference type="Proteomes" id="UP000001072"/>
    </source>
</evidence>
<dbReference type="AlphaFoldDB" id="F4RCE4"/>
<dbReference type="HOGENOM" id="CLU_015780_1_0_1"/>
<dbReference type="FunFam" id="1.25.40.330:FF:000001">
    <property type="entry name" value="Adenylyl cyclase-associated protein"/>
    <property type="match status" value="1"/>
</dbReference>
<dbReference type="Gene3D" id="2.160.20.70">
    <property type="match status" value="1"/>
</dbReference>
<dbReference type="GO" id="GO:0008179">
    <property type="term" value="F:adenylate cyclase binding"/>
    <property type="evidence" value="ECO:0007669"/>
    <property type="project" value="TreeGrafter"/>
</dbReference>
<dbReference type="PANTHER" id="PTHR10652:SF0">
    <property type="entry name" value="ADENYLYL CYCLASE-ASSOCIATED PROTEIN"/>
    <property type="match status" value="1"/>
</dbReference>
<keyword evidence="11" id="KW-1185">Reference proteome</keyword>
<dbReference type="Pfam" id="PF01213">
    <property type="entry name" value="CAP_N-CM"/>
    <property type="match status" value="1"/>
</dbReference>
<dbReference type="GeneID" id="18925654"/>
<comment type="function">
    <text evidence="5">The N-terminal domain binds to adenylyl cyclase, thereby enabling adenylyl cyclase to be activated by upstream regulatory signals, such as Ras. The C-terminal domain is required for normal cellular morphology and growth control.</text>
</comment>
<dbReference type="eggNOG" id="KOG2675">
    <property type="taxonomic scope" value="Eukaryota"/>
</dbReference>
<feature type="compositionally biased region" description="Pro residues" evidence="8">
    <location>
        <begin position="274"/>
        <end position="294"/>
    </location>
</feature>
<dbReference type="InterPro" id="IPR017901">
    <property type="entry name" value="C-CAP_CF_C-like"/>
</dbReference>
<dbReference type="KEGG" id="mlr:MELLADRAFT_115627"/>
<feature type="compositionally biased region" description="Low complexity" evidence="8">
    <location>
        <begin position="51"/>
        <end position="66"/>
    </location>
</feature>
<evidence type="ECO:0000256" key="3">
    <source>
        <dbReference type="ARBA" id="ARBA00022475"/>
    </source>
</evidence>
<protein>
    <recommendedName>
        <fullName evidence="6 7">Adenylyl cyclase-associated protein</fullName>
    </recommendedName>
</protein>
<dbReference type="InterPro" id="IPR036222">
    <property type="entry name" value="CAP_N_sf"/>
</dbReference>
<dbReference type="InterPro" id="IPR013912">
    <property type="entry name" value="Adenylate_cyclase-assoc_CAP_C"/>
</dbReference>
<dbReference type="SMART" id="SM00673">
    <property type="entry name" value="CARP"/>
    <property type="match status" value="2"/>
</dbReference>
<comment type="similarity">
    <text evidence="2 7">Belongs to the CAP family.</text>
</comment>
<dbReference type="SUPFAM" id="SSF69340">
    <property type="entry name" value="C-terminal domain of adenylylcyclase associated protein"/>
    <property type="match status" value="1"/>
</dbReference>
<dbReference type="GO" id="GO:0005737">
    <property type="term" value="C:cytoplasm"/>
    <property type="evidence" value="ECO:0007669"/>
    <property type="project" value="TreeGrafter"/>
</dbReference>
<dbReference type="PROSITE" id="PS01088">
    <property type="entry name" value="CAP_1"/>
    <property type="match status" value="1"/>
</dbReference>
<dbReference type="FunFam" id="2.160.20.70:FF:000001">
    <property type="entry name" value="Adenylyl cyclase-associated protein"/>
    <property type="match status" value="1"/>
</dbReference>
<feature type="region of interest" description="Disordered" evidence="8">
    <location>
        <begin position="249"/>
        <end position="302"/>
    </location>
</feature>
<evidence type="ECO:0000259" key="9">
    <source>
        <dbReference type="PROSITE" id="PS51329"/>
    </source>
</evidence>
<dbReference type="OrthoDB" id="77251at2759"/>
<feature type="compositionally biased region" description="Low complexity" evidence="8">
    <location>
        <begin position="254"/>
        <end position="273"/>
    </location>
</feature>
<evidence type="ECO:0000256" key="1">
    <source>
        <dbReference type="ARBA" id="ARBA00004202"/>
    </source>
</evidence>
<feature type="compositionally biased region" description="Polar residues" evidence="8">
    <location>
        <begin position="329"/>
        <end position="355"/>
    </location>
</feature>
<dbReference type="InterPro" id="IPR036223">
    <property type="entry name" value="CAP_C_sf"/>
</dbReference>
<organism evidence="11">
    <name type="scientific">Melampsora larici-populina (strain 98AG31 / pathotype 3-4-7)</name>
    <name type="common">Poplar leaf rust fungus</name>
    <dbReference type="NCBI Taxonomy" id="747676"/>
    <lineage>
        <taxon>Eukaryota</taxon>
        <taxon>Fungi</taxon>
        <taxon>Dikarya</taxon>
        <taxon>Basidiomycota</taxon>
        <taxon>Pucciniomycotina</taxon>
        <taxon>Pucciniomycetes</taxon>
        <taxon>Pucciniales</taxon>
        <taxon>Melampsoraceae</taxon>
        <taxon>Melampsora</taxon>
    </lineage>
</organism>
<dbReference type="PROSITE" id="PS51329">
    <property type="entry name" value="C_CAP_COFACTOR_C"/>
    <property type="match status" value="1"/>
</dbReference>
<keyword evidence="4" id="KW-0472">Membrane</keyword>
<dbReference type="SUPFAM" id="SSF101278">
    <property type="entry name" value="N-terminal domain of adenylylcyclase associated protein, CAP"/>
    <property type="match status" value="1"/>
</dbReference>